<feature type="compositionally biased region" description="Basic and acidic residues" evidence="1">
    <location>
        <begin position="74"/>
        <end position="88"/>
    </location>
</feature>
<protein>
    <submittedName>
        <fullName evidence="2">HNH endonuclease</fullName>
    </submittedName>
</protein>
<dbReference type="EMBL" id="MH910036">
    <property type="protein sequence ID" value="AYR00965.1"/>
    <property type="molecule type" value="Genomic_DNA"/>
</dbReference>
<proteinExistence type="predicted"/>
<reference evidence="2 3" key="1">
    <citation type="submission" date="2018-09" db="EMBL/GenBank/DDBJ databases">
        <authorList>
            <person name="Ulbrich M.C."/>
            <person name="Stoner T.H."/>
            <person name="Garlena R.A."/>
            <person name="Russell D.A."/>
            <person name="Pope W.H."/>
            <person name="Jacobs-Sera D."/>
            <person name="Hatfull G.F."/>
        </authorList>
    </citation>
    <scope>NUCLEOTIDE SEQUENCE [LARGE SCALE GENOMIC DNA]</scope>
</reference>
<dbReference type="RefSeq" id="YP_010656000.1">
    <property type="nucleotide sequence ID" value="NC_070833.1"/>
</dbReference>
<keyword evidence="3" id="KW-1185">Reference proteome</keyword>
<feature type="region of interest" description="Disordered" evidence="1">
    <location>
        <begin position="71"/>
        <end position="106"/>
    </location>
</feature>
<keyword evidence="2" id="KW-0255">Endonuclease</keyword>
<evidence type="ECO:0000313" key="2">
    <source>
        <dbReference type="EMBL" id="AYR00965.1"/>
    </source>
</evidence>
<keyword evidence="2" id="KW-0540">Nuclease</keyword>
<sequence>MRICSRRGCPNITAQSLCPQHKAEAERARGNANQRGYGARHQQLRREWTPKVNAGQVDCWRCGHLIQPGTAWDLGHDDSDRTKYRGPEHANQCNRAAAGKSAHPHN</sequence>
<name>A0A3G3M3H4_9CAUD</name>
<organism evidence="2 3">
    <name type="scientific">Arthrobacter phage Hestia</name>
    <dbReference type="NCBI Taxonomy" id="2419609"/>
    <lineage>
        <taxon>Viruses</taxon>
        <taxon>Duplodnaviria</taxon>
        <taxon>Heunggongvirae</taxon>
        <taxon>Uroviricota</taxon>
        <taxon>Caudoviricetes</taxon>
        <taxon>Hestiavirus</taxon>
        <taxon>Hestiavirus hestia</taxon>
    </lineage>
</organism>
<accession>A0A3G3M3H4</accession>
<gene>
    <name evidence="2" type="primary">90</name>
    <name evidence="2" type="ORF">PBI_HESTIA_90</name>
</gene>
<evidence type="ECO:0000256" key="1">
    <source>
        <dbReference type="SAM" id="MobiDB-lite"/>
    </source>
</evidence>
<dbReference type="Proteomes" id="UP000270301">
    <property type="component" value="Segment"/>
</dbReference>
<feature type="region of interest" description="Disordered" evidence="1">
    <location>
        <begin position="19"/>
        <end position="48"/>
    </location>
</feature>
<keyword evidence="2" id="KW-0378">Hydrolase</keyword>
<dbReference type="GeneID" id="77931872"/>
<dbReference type="KEGG" id="vg:77931872"/>
<evidence type="ECO:0000313" key="3">
    <source>
        <dbReference type="Proteomes" id="UP000270301"/>
    </source>
</evidence>
<dbReference type="GO" id="GO:0004519">
    <property type="term" value="F:endonuclease activity"/>
    <property type="evidence" value="ECO:0007669"/>
    <property type="project" value="UniProtKB-KW"/>
</dbReference>